<dbReference type="EMBL" id="BMAO01012837">
    <property type="protein sequence ID" value="GFQ84261.1"/>
    <property type="molecule type" value="Genomic_DNA"/>
</dbReference>
<evidence type="ECO:0000313" key="2">
    <source>
        <dbReference type="Proteomes" id="UP000887116"/>
    </source>
</evidence>
<name>A0A8X6KU06_TRICU</name>
<proteinExistence type="predicted"/>
<organism evidence="1 2">
    <name type="scientific">Trichonephila clavata</name>
    <name type="common">Joro spider</name>
    <name type="synonym">Nephila clavata</name>
    <dbReference type="NCBI Taxonomy" id="2740835"/>
    <lineage>
        <taxon>Eukaryota</taxon>
        <taxon>Metazoa</taxon>
        <taxon>Ecdysozoa</taxon>
        <taxon>Arthropoda</taxon>
        <taxon>Chelicerata</taxon>
        <taxon>Arachnida</taxon>
        <taxon>Araneae</taxon>
        <taxon>Araneomorphae</taxon>
        <taxon>Entelegynae</taxon>
        <taxon>Araneoidea</taxon>
        <taxon>Nephilidae</taxon>
        <taxon>Trichonephila</taxon>
    </lineage>
</organism>
<dbReference type="OrthoDB" id="10579163at2759"/>
<dbReference type="AlphaFoldDB" id="A0A8X6KU06"/>
<accession>A0A8X6KU06</accession>
<sequence length="85" mass="9652">MGQSFRAEALKNVEHEYSPLSTHLQDTVSKKRGTTMKELENPHHTVNLGEFSGFSVFIRGFDFTLMRQLKLITSAWSEILASSVH</sequence>
<dbReference type="Proteomes" id="UP000887116">
    <property type="component" value="Unassembled WGS sequence"/>
</dbReference>
<evidence type="ECO:0000313" key="1">
    <source>
        <dbReference type="EMBL" id="GFQ84261.1"/>
    </source>
</evidence>
<comment type="caution">
    <text evidence="1">The sequence shown here is derived from an EMBL/GenBank/DDBJ whole genome shotgun (WGS) entry which is preliminary data.</text>
</comment>
<reference evidence="1" key="1">
    <citation type="submission" date="2020-07" db="EMBL/GenBank/DDBJ databases">
        <title>Multicomponent nature underlies the extraordinary mechanical properties of spider dragline silk.</title>
        <authorList>
            <person name="Kono N."/>
            <person name="Nakamura H."/>
            <person name="Mori M."/>
            <person name="Yoshida Y."/>
            <person name="Ohtoshi R."/>
            <person name="Malay A.D."/>
            <person name="Moran D.A.P."/>
            <person name="Tomita M."/>
            <person name="Numata K."/>
            <person name="Arakawa K."/>
        </authorList>
    </citation>
    <scope>NUCLEOTIDE SEQUENCE</scope>
</reference>
<protein>
    <submittedName>
        <fullName evidence="1">Uncharacterized protein</fullName>
    </submittedName>
</protein>
<keyword evidence="2" id="KW-1185">Reference proteome</keyword>
<gene>
    <name evidence="1" type="ORF">TNCT_182351</name>
</gene>